<dbReference type="AlphaFoldDB" id="A0A2P2NKS1"/>
<evidence type="ECO:0000313" key="1">
    <source>
        <dbReference type="EMBL" id="MBX42990.1"/>
    </source>
</evidence>
<organism evidence="1">
    <name type="scientific">Rhizophora mucronata</name>
    <name type="common">Asiatic mangrove</name>
    <dbReference type="NCBI Taxonomy" id="61149"/>
    <lineage>
        <taxon>Eukaryota</taxon>
        <taxon>Viridiplantae</taxon>
        <taxon>Streptophyta</taxon>
        <taxon>Embryophyta</taxon>
        <taxon>Tracheophyta</taxon>
        <taxon>Spermatophyta</taxon>
        <taxon>Magnoliopsida</taxon>
        <taxon>eudicotyledons</taxon>
        <taxon>Gunneridae</taxon>
        <taxon>Pentapetalae</taxon>
        <taxon>rosids</taxon>
        <taxon>fabids</taxon>
        <taxon>Malpighiales</taxon>
        <taxon>Rhizophoraceae</taxon>
        <taxon>Rhizophora</taxon>
    </lineage>
</organism>
<sequence>MMSLLLEKFIGFCVGLLNCSFH</sequence>
<dbReference type="EMBL" id="GGEC01062506">
    <property type="protein sequence ID" value="MBX42990.1"/>
    <property type="molecule type" value="Transcribed_RNA"/>
</dbReference>
<accession>A0A2P2NKS1</accession>
<proteinExistence type="predicted"/>
<protein>
    <submittedName>
        <fullName evidence="1">Uncharacterized protein</fullName>
    </submittedName>
</protein>
<reference evidence="1" key="1">
    <citation type="submission" date="2018-02" db="EMBL/GenBank/DDBJ databases">
        <title>Rhizophora mucronata_Transcriptome.</title>
        <authorList>
            <person name="Meera S.P."/>
            <person name="Sreeshan A."/>
            <person name="Augustine A."/>
        </authorList>
    </citation>
    <scope>NUCLEOTIDE SEQUENCE</scope>
    <source>
        <tissue evidence="1">Leaf</tissue>
    </source>
</reference>
<name>A0A2P2NKS1_RHIMU</name>